<name>A0A814G317_9BILA</name>
<accession>A0A814G317</accession>
<dbReference type="OrthoDB" id="3153136at2759"/>
<evidence type="ECO:0000313" key="3">
    <source>
        <dbReference type="Proteomes" id="UP000663829"/>
    </source>
</evidence>
<dbReference type="EMBL" id="CAJOBC010003037">
    <property type="protein sequence ID" value="CAF3764034.1"/>
    <property type="molecule type" value="Genomic_DNA"/>
</dbReference>
<comment type="caution">
    <text evidence="1">The sequence shown here is derived from an EMBL/GenBank/DDBJ whole genome shotgun (WGS) entry which is preliminary data.</text>
</comment>
<dbReference type="Proteomes" id="UP000663829">
    <property type="component" value="Unassembled WGS sequence"/>
</dbReference>
<keyword evidence="3" id="KW-1185">Reference proteome</keyword>
<protein>
    <recommendedName>
        <fullName evidence="4">Pentapeptide repeat-containing protein</fullName>
    </recommendedName>
</protein>
<dbReference type="Pfam" id="PF00805">
    <property type="entry name" value="Pentapeptide"/>
    <property type="match status" value="1"/>
</dbReference>
<proteinExistence type="predicted"/>
<dbReference type="EMBL" id="CAJNOQ010003037">
    <property type="protein sequence ID" value="CAF0992121.1"/>
    <property type="molecule type" value="Genomic_DNA"/>
</dbReference>
<dbReference type="InterPro" id="IPR001646">
    <property type="entry name" value="5peptide_repeat"/>
</dbReference>
<gene>
    <name evidence="1" type="ORF">GPM918_LOCUS13308</name>
    <name evidence="2" type="ORF">SRO942_LOCUS13308</name>
</gene>
<dbReference type="SUPFAM" id="SSF141571">
    <property type="entry name" value="Pentapeptide repeat-like"/>
    <property type="match status" value="1"/>
</dbReference>
<evidence type="ECO:0000313" key="1">
    <source>
        <dbReference type="EMBL" id="CAF0992121.1"/>
    </source>
</evidence>
<dbReference type="Proteomes" id="UP000681722">
    <property type="component" value="Unassembled WGS sequence"/>
</dbReference>
<reference evidence="1" key="1">
    <citation type="submission" date="2021-02" db="EMBL/GenBank/DDBJ databases">
        <authorList>
            <person name="Nowell W R."/>
        </authorList>
    </citation>
    <scope>NUCLEOTIDE SEQUENCE</scope>
</reference>
<sequence>MAPATELQQQQQIYNDFIDNIYTLHRDSELNETSKPWAFANARYRAAHRLIGRQQCTTGWEVKQLVDIVQLNELNLDNIHLTSQTGSLNLLNMKCVWFDQVSMINASFNFANLSGASSDGSRLNSVKFKDSSLTCASFNGTELQGTDFGDSNLQDAQFINVNASTAKITSDQIQ</sequence>
<evidence type="ECO:0000313" key="2">
    <source>
        <dbReference type="EMBL" id="CAF3764034.1"/>
    </source>
</evidence>
<organism evidence="1 3">
    <name type="scientific">Didymodactylos carnosus</name>
    <dbReference type="NCBI Taxonomy" id="1234261"/>
    <lineage>
        <taxon>Eukaryota</taxon>
        <taxon>Metazoa</taxon>
        <taxon>Spiralia</taxon>
        <taxon>Gnathifera</taxon>
        <taxon>Rotifera</taxon>
        <taxon>Eurotatoria</taxon>
        <taxon>Bdelloidea</taxon>
        <taxon>Philodinida</taxon>
        <taxon>Philodinidae</taxon>
        <taxon>Didymodactylos</taxon>
    </lineage>
</organism>
<dbReference type="Gene3D" id="2.160.20.80">
    <property type="entry name" value="E3 ubiquitin-protein ligase SopA"/>
    <property type="match status" value="1"/>
</dbReference>
<dbReference type="AlphaFoldDB" id="A0A814G317"/>
<evidence type="ECO:0008006" key="4">
    <source>
        <dbReference type="Google" id="ProtNLM"/>
    </source>
</evidence>